<dbReference type="AlphaFoldDB" id="A0A8T0HD19"/>
<accession>A0A8T0HD19</accession>
<proteinExistence type="predicted"/>
<evidence type="ECO:0000313" key="1">
    <source>
        <dbReference type="EMBL" id="KAG0568805.1"/>
    </source>
</evidence>
<keyword evidence="2" id="KW-1185">Reference proteome</keyword>
<protein>
    <submittedName>
        <fullName evidence="1">Uncharacterized protein</fullName>
    </submittedName>
</protein>
<reference evidence="1 2" key="1">
    <citation type="submission" date="2020-06" db="EMBL/GenBank/DDBJ databases">
        <title>WGS assembly of Ceratodon purpureus strain R40.</title>
        <authorList>
            <person name="Carey S.B."/>
            <person name="Jenkins J."/>
            <person name="Shu S."/>
            <person name="Lovell J.T."/>
            <person name="Sreedasyam A."/>
            <person name="Maumus F."/>
            <person name="Tiley G.P."/>
            <person name="Fernandez-Pozo N."/>
            <person name="Barry K."/>
            <person name="Chen C."/>
            <person name="Wang M."/>
            <person name="Lipzen A."/>
            <person name="Daum C."/>
            <person name="Saski C.A."/>
            <person name="Payton A.C."/>
            <person name="Mcbreen J.C."/>
            <person name="Conrad R.E."/>
            <person name="Kollar L.M."/>
            <person name="Olsson S."/>
            <person name="Huttunen S."/>
            <person name="Landis J.B."/>
            <person name="Wickett N.J."/>
            <person name="Johnson M.G."/>
            <person name="Rensing S.A."/>
            <person name="Grimwood J."/>
            <person name="Schmutz J."/>
            <person name="Mcdaniel S.F."/>
        </authorList>
    </citation>
    <scope>NUCLEOTIDE SEQUENCE [LARGE SCALE GENOMIC DNA]</scope>
    <source>
        <strain evidence="1 2">R40</strain>
    </source>
</reference>
<gene>
    <name evidence="1" type="ORF">KC19_6G046600</name>
</gene>
<name>A0A8T0HD19_CERPU</name>
<organism evidence="1 2">
    <name type="scientific">Ceratodon purpureus</name>
    <name type="common">Fire moss</name>
    <name type="synonym">Dicranum purpureum</name>
    <dbReference type="NCBI Taxonomy" id="3225"/>
    <lineage>
        <taxon>Eukaryota</taxon>
        <taxon>Viridiplantae</taxon>
        <taxon>Streptophyta</taxon>
        <taxon>Embryophyta</taxon>
        <taxon>Bryophyta</taxon>
        <taxon>Bryophytina</taxon>
        <taxon>Bryopsida</taxon>
        <taxon>Dicranidae</taxon>
        <taxon>Pseudoditrichales</taxon>
        <taxon>Ditrichaceae</taxon>
        <taxon>Ceratodon</taxon>
    </lineage>
</organism>
<comment type="caution">
    <text evidence="1">The sequence shown here is derived from an EMBL/GenBank/DDBJ whole genome shotgun (WGS) entry which is preliminary data.</text>
</comment>
<sequence length="77" mass="8676">MPLLHYTDRQRWLCLSSTLNGKSHFKSSQRQMRPALWRASLQASTVAAIPTPITPTMGMNSSFTWTIESRSSFTGTD</sequence>
<evidence type="ECO:0000313" key="2">
    <source>
        <dbReference type="Proteomes" id="UP000822688"/>
    </source>
</evidence>
<dbReference type="Proteomes" id="UP000822688">
    <property type="component" value="Chromosome 6"/>
</dbReference>
<dbReference type="EMBL" id="CM026427">
    <property type="protein sequence ID" value="KAG0568805.1"/>
    <property type="molecule type" value="Genomic_DNA"/>
</dbReference>